<dbReference type="InterPro" id="IPR050553">
    <property type="entry name" value="Thioredoxin_ResA/DsbE_sf"/>
</dbReference>
<dbReference type="Gene3D" id="2.60.120.260">
    <property type="entry name" value="Galactose-binding domain-like"/>
    <property type="match status" value="1"/>
</dbReference>
<dbReference type="RefSeq" id="WP_045096177.1">
    <property type="nucleotide sequence ID" value="NZ_LN614827.1"/>
</dbReference>
<evidence type="ECO:0000256" key="4">
    <source>
        <dbReference type="ARBA" id="ARBA00022748"/>
    </source>
</evidence>
<evidence type="ECO:0000256" key="3">
    <source>
        <dbReference type="ARBA" id="ARBA00022692"/>
    </source>
</evidence>
<keyword evidence="3 7" id="KW-0812">Transmembrane</keyword>
<dbReference type="InterPro" id="IPR000866">
    <property type="entry name" value="AhpC/TSA"/>
</dbReference>
<dbReference type="GO" id="GO:0016491">
    <property type="term" value="F:oxidoreductase activity"/>
    <property type="evidence" value="ECO:0007669"/>
    <property type="project" value="InterPro"/>
</dbReference>
<dbReference type="AlphaFoldDB" id="A0A098G5K0"/>
<dbReference type="GO" id="GO:0016209">
    <property type="term" value="F:antioxidant activity"/>
    <property type="evidence" value="ECO:0007669"/>
    <property type="project" value="InterPro"/>
</dbReference>
<name>A0A098G5K0_9GAMM</name>
<feature type="transmembrane region" description="Helical" evidence="7">
    <location>
        <begin position="196"/>
        <end position="216"/>
    </location>
</feature>
<keyword evidence="6 7" id="KW-0472">Membrane</keyword>
<evidence type="ECO:0000313" key="10">
    <source>
        <dbReference type="Proteomes" id="UP000032430"/>
    </source>
</evidence>
<evidence type="ECO:0000256" key="7">
    <source>
        <dbReference type="SAM" id="Phobius"/>
    </source>
</evidence>
<dbReference type="PANTHER" id="PTHR42852">
    <property type="entry name" value="THIOL:DISULFIDE INTERCHANGE PROTEIN DSBE"/>
    <property type="match status" value="1"/>
</dbReference>
<feature type="transmembrane region" description="Helical" evidence="7">
    <location>
        <begin position="160"/>
        <end position="184"/>
    </location>
</feature>
<dbReference type="GO" id="GO:0005886">
    <property type="term" value="C:plasma membrane"/>
    <property type="evidence" value="ECO:0007669"/>
    <property type="project" value="UniProtKB-SubCell"/>
</dbReference>
<evidence type="ECO:0000256" key="6">
    <source>
        <dbReference type="ARBA" id="ARBA00023136"/>
    </source>
</evidence>
<dbReference type="EMBL" id="LN614827">
    <property type="protein sequence ID" value="CEG57732.1"/>
    <property type="molecule type" value="Genomic_DNA"/>
</dbReference>
<evidence type="ECO:0000256" key="1">
    <source>
        <dbReference type="ARBA" id="ARBA00004651"/>
    </source>
</evidence>
<keyword evidence="2" id="KW-1003">Cell membrane</keyword>
<dbReference type="CDD" id="cd03012">
    <property type="entry name" value="TlpA_like_DipZ_like"/>
    <property type="match status" value="1"/>
</dbReference>
<feature type="transmembrane region" description="Helical" evidence="7">
    <location>
        <begin position="44"/>
        <end position="65"/>
    </location>
</feature>
<evidence type="ECO:0000259" key="8">
    <source>
        <dbReference type="PROSITE" id="PS51352"/>
    </source>
</evidence>
<organism evidence="9 10">
    <name type="scientific">Legionella fallonii LLAP-10</name>
    <dbReference type="NCBI Taxonomy" id="1212491"/>
    <lineage>
        <taxon>Bacteria</taxon>
        <taxon>Pseudomonadati</taxon>
        <taxon>Pseudomonadota</taxon>
        <taxon>Gammaproteobacteria</taxon>
        <taxon>Legionellales</taxon>
        <taxon>Legionellaceae</taxon>
        <taxon>Legionella</taxon>
    </lineage>
</organism>
<dbReference type="SUPFAM" id="SSF52833">
    <property type="entry name" value="Thioredoxin-like"/>
    <property type="match status" value="1"/>
</dbReference>
<dbReference type="KEGG" id="lfa:LFA_2360"/>
<proteinExistence type="predicted"/>
<dbReference type="InterPro" id="IPR013766">
    <property type="entry name" value="Thioredoxin_domain"/>
</dbReference>
<dbReference type="PANTHER" id="PTHR42852:SF13">
    <property type="entry name" value="PROTEIN DIPZ"/>
    <property type="match status" value="1"/>
</dbReference>
<reference evidence="10" key="1">
    <citation type="submission" date="2014-09" db="EMBL/GenBank/DDBJ databases">
        <authorList>
            <person name="Gomez-Valero L."/>
        </authorList>
    </citation>
    <scope>NUCLEOTIDE SEQUENCE [LARGE SCALE GENOMIC DNA]</scope>
    <source>
        <strain evidence="10">ATCC700992</strain>
    </source>
</reference>
<dbReference type="GO" id="GO:0017004">
    <property type="term" value="P:cytochrome complex assembly"/>
    <property type="evidence" value="ECO:0007669"/>
    <property type="project" value="UniProtKB-KW"/>
</dbReference>
<evidence type="ECO:0000313" key="9">
    <source>
        <dbReference type="EMBL" id="CEG57732.1"/>
    </source>
</evidence>
<evidence type="ECO:0000256" key="2">
    <source>
        <dbReference type="ARBA" id="ARBA00022475"/>
    </source>
</evidence>
<feature type="transmembrane region" description="Helical" evidence="7">
    <location>
        <begin position="77"/>
        <end position="95"/>
    </location>
</feature>
<dbReference type="InterPro" id="IPR003834">
    <property type="entry name" value="Cyt_c_assmbl_TM_dom"/>
</dbReference>
<dbReference type="STRING" id="1212491.LFA_2360"/>
<dbReference type="HOGENOM" id="CLU_033708_0_0_6"/>
<gene>
    <name evidence="9" type="ORF">LFA_2360</name>
</gene>
<feature type="domain" description="Thioredoxin" evidence="8">
    <location>
        <begin position="243"/>
        <end position="388"/>
    </location>
</feature>
<dbReference type="Proteomes" id="UP000032430">
    <property type="component" value="Chromosome I"/>
</dbReference>
<feature type="transmembrane region" description="Helical" evidence="7">
    <location>
        <begin position="6"/>
        <end position="32"/>
    </location>
</feature>
<protein>
    <recommendedName>
        <fullName evidence="8">Thioredoxin domain-containing protein</fullName>
    </recommendedName>
</protein>
<dbReference type="Pfam" id="PF02683">
    <property type="entry name" value="DsbD_TM"/>
    <property type="match status" value="1"/>
</dbReference>
<feature type="transmembrane region" description="Helical" evidence="7">
    <location>
        <begin position="123"/>
        <end position="154"/>
    </location>
</feature>
<comment type="subcellular location">
    <subcellularLocation>
        <location evidence="1">Cell membrane</location>
        <topology evidence="1">Multi-pass membrane protein</topology>
    </subcellularLocation>
</comment>
<dbReference type="OrthoDB" id="9811352at2"/>
<dbReference type="PROSITE" id="PS51352">
    <property type="entry name" value="THIOREDOXIN_2"/>
    <property type="match status" value="1"/>
</dbReference>
<dbReference type="Pfam" id="PF17991">
    <property type="entry name" value="Thioredoxin_10"/>
    <property type="match status" value="1"/>
</dbReference>
<dbReference type="InterPro" id="IPR041017">
    <property type="entry name" value="Thioredoxin_10"/>
</dbReference>
<evidence type="ECO:0000256" key="5">
    <source>
        <dbReference type="ARBA" id="ARBA00022989"/>
    </source>
</evidence>
<dbReference type="Pfam" id="PF00578">
    <property type="entry name" value="AhpC-TSA"/>
    <property type="match status" value="1"/>
</dbReference>
<dbReference type="InterPro" id="IPR036249">
    <property type="entry name" value="Thioredoxin-like_sf"/>
</dbReference>
<keyword evidence="10" id="KW-1185">Reference proteome</keyword>
<keyword evidence="5 7" id="KW-1133">Transmembrane helix</keyword>
<sequence>MNADLATILLGFLEGFALILSPCILAILPIILAGSLVGSKRRSLGIIIGFVFTFALFALFARQLVHYSGIDSNVIRYIAYGFLFLFSLILLSNYLTELFNHLTQKIAVIGGTFMSPGHQGSGFLGGLLLGGLVSIIWTPCAGPILAAILVQVAIQKTNSLSFFTLLAFALGAAIPMFIITLYGFKIKNTFQFFKTHTVLIRKLLGAVILLNIAYMISQETGFISSTTINQTPIRTANYLESGVWIPYEAPPISGIQEWINSPPLQLSELKGKVVLIDFWTYSCINCIRTLPYLNGWYKKYHDKGLVIIGIHTPEFDFEKNAANVRNAVKRDGIKYPVALDNSFVTWENYSNHFWPAHYLINKQGKVVYERFGEGDYDVTENNIRFLLGLDMTASPIKAESPSSSYQLTPETYLGYARAEANFSPELVHNVVASYSFPKQLVVNAWGLQGSWLINADKIVSAQNNTSLRINFQARKVFIVMGNGNKKPIKVTLLLNGKPLGNNKGKDVVDNSILVDKYSLYEAVVLPQSSSGILQLTSDNPDLELYTFTFGG</sequence>
<keyword evidence="4" id="KW-0201">Cytochrome c-type biogenesis</keyword>
<accession>A0A098G5K0</accession>
<dbReference type="Gene3D" id="3.40.30.10">
    <property type="entry name" value="Glutaredoxin"/>
    <property type="match status" value="1"/>
</dbReference>